<dbReference type="OrthoDB" id="3341310at2759"/>
<evidence type="ECO:0000256" key="3">
    <source>
        <dbReference type="ARBA" id="ARBA00022723"/>
    </source>
</evidence>
<evidence type="ECO:0000256" key="7">
    <source>
        <dbReference type="ARBA" id="ARBA00043224"/>
    </source>
</evidence>
<proteinExistence type="inferred from homology"/>
<gene>
    <name evidence="9" type="ORF">BP5796_03251</name>
</gene>
<dbReference type="GO" id="GO:0046872">
    <property type="term" value="F:metal ion binding"/>
    <property type="evidence" value="ECO:0007669"/>
    <property type="project" value="UniProtKB-KW"/>
</dbReference>
<keyword evidence="10" id="KW-1185">Reference proteome</keyword>
<evidence type="ECO:0000256" key="2">
    <source>
        <dbReference type="ARBA" id="ARBA00022642"/>
    </source>
</evidence>
<dbReference type="CDD" id="cd01011">
    <property type="entry name" value="nicotinamidase"/>
    <property type="match status" value="1"/>
</dbReference>
<keyword evidence="2" id="KW-0662">Pyridine nucleotide biosynthesis</keyword>
<name>A0A3D8SML7_9HELO</name>
<evidence type="ECO:0000256" key="5">
    <source>
        <dbReference type="ARBA" id="ARBA00037900"/>
    </source>
</evidence>
<sequence length="226" mass="24270">MASPKTPCVPALIIVDVQEDFCPPSGSLAVPDGRSIVPTINTLLSLPFALKIATQDWHPADHVSFAANHPGASPYTSTTTITNPSNPTESYTTQLWPVHCIQDTAGAALIPELAHSQLDRVIQKGTHQAVEMYSAFYDPLTAPRCVDSGLSAILKERGVTHVYVVGLAADYCVRATAIDAVREGFVTYVVREGTRAVDQGKWERDGEKEVEGLGVGFVGLGEVRLE</sequence>
<reference evidence="9 10" key="1">
    <citation type="journal article" date="2018" name="IMA Fungus">
        <title>IMA Genome-F 9: Draft genome sequence of Annulohypoxylon stygium, Aspergillus mulundensis, Berkeleyomyces basicola (syn. Thielaviopsis basicola), Ceratocystis smalleyi, two Cercospora beticola strains, Coleophoma cylindrospora, Fusarium fracticaudum, Phialophora cf. hyalina, and Morchella septimelata.</title>
        <authorList>
            <person name="Wingfield B.D."/>
            <person name="Bills G.F."/>
            <person name="Dong Y."/>
            <person name="Huang W."/>
            <person name="Nel W.J."/>
            <person name="Swalarsk-Parry B.S."/>
            <person name="Vaghefi N."/>
            <person name="Wilken P.M."/>
            <person name="An Z."/>
            <person name="de Beer Z.W."/>
            <person name="De Vos L."/>
            <person name="Chen L."/>
            <person name="Duong T.A."/>
            <person name="Gao Y."/>
            <person name="Hammerbacher A."/>
            <person name="Kikkert J.R."/>
            <person name="Li Y."/>
            <person name="Li H."/>
            <person name="Li K."/>
            <person name="Li Q."/>
            <person name="Liu X."/>
            <person name="Ma X."/>
            <person name="Naidoo K."/>
            <person name="Pethybridge S.J."/>
            <person name="Sun J."/>
            <person name="Steenkamp E.T."/>
            <person name="van der Nest M.A."/>
            <person name="van Wyk S."/>
            <person name="Wingfield M.J."/>
            <person name="Xiong C."/>
            <person name="Yue Q."/>
            <person name="Zhang X."/>
        </authorList>
    </citation>
    <scope>NUCLEOTIDE SEQUENCE [LARGE SCALE GENOMIC DNA]</scope>
    <source>
        <strain evidence="9 10">BP5796</strain>
    </source>
</reference>
<keyword evidence="4" id="KW-0378">Hydrolase</keyword>
<feature type="domain" description="Isochorismatase-like" evidence="8">
    <location>
        <begin position="11"/>
        <end position="201"/>
    </location>
</feature>
<dbReference type="GO" id="GO:0019363">
    <property type="term" value="P:pyridine nucleotide biosynthetic process"/>
    <property type="evidence" value="ECO:0007669"/>
    <property type="project" value="UniProtKB-KW"/>
</dbReference>
<evidence type="ECO:0000313" key="9">
    <source>
        <dbReference type="EMBL" id="RDW87557.1"/>
    </source>
</evidence>
<comment type="caution">
    <text evidence="9">The sequence shown here is derived from an EMBL/GenBank/DDBJ whole genome shotgun (WGS) entry which is preliminary data.</text>
</comment>
<dbReference type="Pfam" id="PF00857">
    <property type="entry name" value="Isochorismatase"/>
    <property type="match status" value="1"/>
</dbReference>
<dbReference type="InterPro" id="IPR036380">
    <property type="entry name" value="Isochorismatase-like_sf"/>
</dbReference>
<dbReference type="SUPFAM" id="SSF52499">
    <property type="entry name" value="Isochorismatase-like hydrolases"/>
    <property type="match status" value="1"/>
</dbReference>
<dbReference type="Gene3D" id="3.40.50.850">
    <property type="entry name" value="Isochorismatase-like"/>
    <property type="match status" value="1"/>
</dbReference>
<dbReference type="EC" id="3.5.1.19" evidence="6"/>
<dbReference type="AlphaFoldDB" id="A0A3D8SML7"/>
<comment type="similarity">
    <text evidence="1">Belongs to the isochorismatase family.</text>
</comment>
<dbReference type="InterPro" id="IPR052347">
    <property type="entry name" value="Isochorismatase_Nicotinamidase"/>
</dbReference>
<organism evidence="9 10">
    <name type="scientific">Coleophoma crateriformis</name>
    <dbReference type="NCBI Taxonomy" id="565419"/>
    <lineage>
        <taxon>Eukaryota</taxon>
        <taxon>Fungi</taxon>
        <taxon>Dikarya</taxon>
        <taxon>Ascomycota</taxon>
        <taxon>Pezizomycotina</taxon>
        <taxon>Leotiomycetes</taxon>
        <taxon>Helotiales</taxon>
        <taxon>Dermateaceae</taxon>
        <taxon>Coleophoma</taxon>
    </lineage>
</organism>
<dbReference type="EMBL" id="PDLN01000004">
    <property type="protein sequence ID" value="RDW87557.1"/>
    <property type="molecule type" value="Genomic_DNA"/>
</dbReference>
<dbReference type="InterPro" id="IPR000868">
    <property type="entry name" value="Isochorismatase-like_dom"/>
</dbReference>
<dbReference type="PANTHER" id="PTHR11080">
    <property type="entry name" value="PYRAZINAMIDASE/NICOTINAMIDASE"/>
    <property type="match status" value="1"/>
</dbReference>
<keyword evidence="3" id="KW-0479">Metal-binding</keyword>
<comment type="pathway">
    <text evidence="5">Cofactor biosynthesis; nicotinate biosynthesis; nicotinate from nicotinamide: step 1/1.</text>
</comment>
<dbReference type="Proteomes" id="UP000256328">
    <property type="component" value="Unassembled WGS sequence"/>
</dbReference>
<dbReference type="GO" id="GO:0008936">
    <property type="term" value="F:nicotinamidase activity"/>
    <property type="evidence" value="ECO:0007669"/>
    <property type="project" value="UniProtKB-EC"/>
</dbReference>
<protein>
    <recommendedName>
        <fullName evidence="6">nicotinamidase</fullName>
        <ecNumber evidence="6">3.5.1.19</ecNumber>
    </recommendedName>
    <alternativeName>
        <fullName evidence="7">Nicotinamide deamidase</fullName>
    </alternativeName>
</protein>
<evidence type="ECO:0000256" key="1">
    <source>
        <dbReference type="ARBA" id="ARBA00006336"/>
    </source>
</evidence>
<dbReference type="PANTHER" id="PTHR11080:SF2">
    <property type="entry name" value="LD05707P"/>
    <property type="match status" value="1"/>
</dbReference>
<evidence type="ECO:0000259" key="8">
    <source>
        <dbReference type="Pfam" id="PF00857"/>
    </source>
</evidence>
<evidence type="ECO:0000313" key="10">
    <source>
        <dbReference type="Proteomes" id="UP000256328"/>
    </source>
</evidence>
<evidence type="ECO:0000256" key="4">
    <source>
        <dbReference type="ARBA" id="ARBA00022801"/>
    </source>
</evidence>
<accession>A0A3D8SML7</accession>
<evidence type="ECO:0000256" key="6">
    <source>
        <dbReference type="ARBA" id="ARBA00039017"/>
    </source>
</evidence>